<dbReference type="InterPro" id="IPR002305">
    <property type="entry name" value="aa-tRNA-synth_Ic"/>
</dbReference>
<dbReference type="SUPFAM" id="SSF52374">
    <property type="entry name" value="Nucleotidylyl transferase"/>
    <property type="match status" value="1"/>
</dbReference>
<dbReference type="CDD" id="cd00165">
    <property type="entry name" value="S4"/>
    <property type="match status" value="1"/>
</dbReference>
<dbReference type="Gene3D" id="3.40.50.620">
    <property type="entry name" value="HUPs"/>
    <property type="match status" value="1"/>
</dbReference>
<dbReference type="PANTHER" id="PTHR11766">
    <property type="entry name" value="TYROSYL-TRNA SYNTHETASE"/>
    <property type="match status" value="1"/>
</dbReference>
<evidence type="ECO:0000256" key="10">
    <source>
        <dbReference type="HAMAP-Rule" id="MF_02007"/>
    </source>
</evidence>
<dbReference type="PANTHER" id="PTHR11766:SF1">
    <property type="entry name" value="TYROSINE--TRNA LIGASE"/>
    <property type="match status" value="1"/>
</dbReference>
<feature type="binding site" evidence="10">
    <location>
        <position position="229"/>
    </location>
    <ligand>
        <name>ATP</name>
        <dbReference type="ChEBI" id="CHEBI:30616"/>
    </ligand>
</feature>
<keyword evidence="6 11" id="KW-0694">RNA-binding</keyword>
<evidence type="ECO:0000256" key="7">
    <source>
        <dbReference type="ARBA" id="ARBA00022917"/>
    </source>
</evidence>
<dbReference type="GO" id="GO:0006437">
    <property type="term" value="P:tyrosyl-tRNA aminoacylation"/>
    <property type="evidence" value="ECO:0007669"/>
    <property type="project" value="UniProtKB-UniRule"/>
</dbReference>
<dbReference type="InterPro" id="IPR002307">
    <property type="entry name" value="Tyr-tRNA-ligase"/>
</dbReference>
<dbReference type="FunFam" id="3.40.50.620:FF:000061">
    <property type="entry name" value="Tyrosine--tRNA ligase"/>
    <property type="match status" value="1"/>
</dbReference>
<dbReference type="InterPro" id="IPR024108">
    <property type="entry name" value="Tyr-tRNA-ligase_bac_2"/>
</dbReference>
<comment type="similarity">
    <text evidence="10">Belongs to the class-I aminoacyl-tRNA synthetase family. TyrS type 2 subfamily.</text>
</comment>
<evidence type="ECO:0000256" key="9">
    <source>
        <dbReference type="ARBA" id="ARBA00048248"/>
    </source>
</evidence>
<dbReference type="Gene3D" id="3.10.290.10">
    <property type="entry name" value="RNA-binding S4 domain"/>
    <property type="match status" value="1"/>
</dbReference>
<evidence type="ECO:0000256" key="4">
    <source>
        <dbReference type="ARBA" id="ARBA00022741"/>
    </source>
</evidence>
<dbReference type="Gene3D" id="1.10.240.10">
    <property type="entry name" value="Tyrosyl-Transfer RNA Synthetase"/>
    <property type="match status" value="1"/>
</dbReference>
<accession>E7C1T4</accession>
<evidence type="ECO:0000256" key="2">
    <source>
        <dbReference type="ARBA" id="ARBA00022490"/>
    </source>
</evidence>
<comment type="catalytic activity">
    <reaction evidence="9 10">
        <text>tRNA(Tyr) + L-tyrosine + ATP = L-tyrosyl-tRNA(Tyr) + AMP + diphosphate + H(+)</text>
        <dbReference type="Rhea" id="RHEA:10220"/>
        <dbReference type="Rhea" id="RHEA-COMP:9706"/>
        <dbReference type="Rhea" id="RHEA-COMP:9707"/>
        <dbReference type="ChEBI" id="CHEBI:15378"/>
        <dbReference type="ChEBI" id="CHEBI:30616"/>
        <dbReference type="ChEBI" id="CHEBI:33019"/>
        <dbReference type="ChEBI" id="CHEBI:58315"/>
        <dbReference type="ChEBI" id="CHEBI:78442"/>
        <dbReference type="ChEBI" id="CHEBI:78536"/>
        <dbReference type="ChEBI" id="CHEBI:456215"/>
        <dbReference type="EC" id="6.1.1.1"/>
    </reaction>
</comment>
<evidence type="ECO:0000256" key="8">
    <source>
        <dbReference type="ARBA" id="ARBA00023146"/>
    </source>
</evidence>
<dbReference type="SUPFAM" id="SSF55174">
    <property type="entry name" value="Alpha-L RNA-binding motif"/>
    <property type="match status" value="1"/>
</dbReference>
<protein>
    <recommendedName>
        <fullName evidence="10">Tyrosine--tRNA ligase</fullName>
        <ecNumber evidence="10">6.1.1.1</ecNumber>
    </recommendedName>
    <alternativeName>
        <fullName evidence="10">Tyrosyl-tRNA synthetase</fullName>
        <shortName evidence="10">TyrRS</shortName>
    </alternativeName>
</protein>
<dbReference type="GO" id="GO:0005829">
    <property type="term" value="C:cytosol"/>
    <property type="evidence" value="ECO:0007669"/>
    <property type="project" value="TreeGrafter"/>
</dbReference>
<dbReference type="Pfam" id="PF00579">
    <property type="entry name" value="tRNA-synt_1b"/>
    <property type="match status" value="1"/>
</dbReference>
<organism evidence="13">
    <name type="scientific">uncultured gamma proteobacterium HF0010_21A16</name>
    <dbReference type="NCBI Taxonomy" id="723563"/>
    <lineage>
        <taxon>Bacteria</taxon>
        <taxon>Pseudomonadati</taxon>
        <taxon>Pseudomonadota</taxon>
        <taxon>Gammaproteobacteria</taxon>
        <taxon>environmental samples</taxon>
    </lineage>
</organism>
<keyword evidence="8 10" id="KW-0030">Aminoacyl-tRNA synthetase</keyword>
<dbReference type="PRINTS" id="PR01040">
    <property type="entry name" value="TRNASYNTHTYR"/>
</dbReference>
<keyword evidence="3 10" id="KW-0436">Ligase</keyword>
<keyword evidence="4 10" id="KW-0547">Nucleotide-binding</keyword>
<dbReference type="InterPro" id="IPR002942">
    <property type="entry name" value="S4_RNA-bd"/>
</dbReference>
<dbReference type="AlphaFoldDB" id="E7C1T4"/>
<dbReference type="EMBL" id="GU567953">
    <property type="protein sequence ID" value="ADI21408.1"/>
    <property type="molecule type" value="Genomic_DNA"/>
</dbReference>
<comment type="subunit">
    <text evidence="1 10">Homodimer.</text>
</comment>
<dbReference type="InterPro" id="IPR014729">
    <property type="entry name" value="Rossmann-like_a/b/a_fold"/>
</dbReference>
<dbReference type="GO" id="GO:0004831">
    <property type="term" value="F:tyrosine-tRNA ligase activity"/>
    <property type="evidence" value="ECO:0007669"/>
    <property type="project" value="UniProtKB-UniRule"/>
</dbReference>
<evidence type="ECO:0000256" key="6">
    <source>
        <dbReference type="ARBA" id="ARBA00022884"/>
    </source>
</evidence>
<dbReference type="HAMAP" id="MF_02007">
    <property type="entry name" value="Tyr_tRNA_synth_type2"/>
    <property type="match status" value="1"/>
</dbReference>
<keyword evidence="5 10" id="KW-0067">ATP-binding</keyword>
<dbReference type="FunFam" id="1.10.240.10:FF:000006">
    <property type="entry name" value="Tyrosine--tRNA ligase"/>
    <property type="match status" value="1"/>
</dbReference>
<sequence length="404" mass="46326">MKSNKEILEILERGVEEIIPEKDFRSLLRSKKKLIIKAGFDPTSSDLHLGHTVLLNKLKQFQDLGHKIIFLIGDFTGQIGDPSGVNETRPSVSKSDLKKNAKTYSEQVFKILDSKKTKIEYNSSWFDKMKPSEIIKLASSMTVARMLERDDFSNRFKGNRPISIHELLYPLVQGYDSYALKADIELGGTDQKFNLLVGRDIQRSNKMKEQVVMTMPILEGLDGVKKMSKSLNNYIGLKEKPEMMFGKIMSISDELMWKYYDLLSFKPNKVINSYKAEVKKGANPMEFKILLGEEIVERFHSKKAAQDTKEEFKNRFSKKKAPSKIKKVSIKINAEDISLIDLLAEPKLKKNILCSSKSEARRMIKQSAVKIDNNRINDEKFFVKKGSKHTFQVGKHKHLIIDLT</sequence>
<evidence type="ECO:0000259" key="12">
    <source>
        <dbReference type="Pfam" id="PF01479"/>
    </source>
</evidence>
<reference evidence="13" key="1">
    <citation type="submission" date="2010-01" db="EMBL/GenBank/DDBJ databases">
        <title>Genome fragments of uncultured bacteria from the North Pacific subtropical Gyre.</title>
        <authorList>
            <person name="Pham V.D."/>
            <person name="Delong E.F."/>
        </authorList>
    </citation>
    <scope>NUCLEOTIDE SEQUENCE</scope>
</reference>
<evidence type="ECO:0000256" key="3">
    <source>
        <dbReference type="ARBA" id="ARBA00022598"/>
    </source>
</evidence>
<keyword evidence="7 10" id="KW-0648">Protein biosynthesis</keyword>
<dbReference type="InterPro" id="IPR024088">
    <property type="entry name" value="Tyr-tRNA-ligase_bac-type"/>
</dbReference>
<dbReference type="PROSITE" id="PS50889">
    <property type="entry name" value="S4"/>
    <property type="match status" value="1"/>
</dbReference>
<dbReference type="CDD" id="cd00805">
    <property type="entry name" value="TyrRS_core"/>
    <property type="match status" value="1"/>
</dbReference>
<comment type="subcellular location">
    <subcellularLocation>
        <location evidence="10">Cytoplasm</location>
    </subcellularLocation>
</comment>
<evidence type="ECO:0000256" key="1">
    <source>
        <dbReference type="ARBA" id="ARBA00011738"/>
    </source>
</evidence>
<evidence type="ECO:0000313" key="13">
    <source>
        <dbReference type="EMBL" id="ADI21408.1"/>
    </source>
</evidence>
<dbReference type="Pfam" id="PF01479">
    <property type="entry name" value="S4"/>
    <property type="match status" value="1"/>
</dbReference>
<dbReference type="EC" id="6.1.1.1" evidence="10"/>
<feature type="domain" description="RNA-binding S4" evidence="12">
    <location>
        <begin position="353"/>
        <end position="386"/>
    </location>
</feature>
<dbReference type="GO" id="GO:0005524">
    <property type="term" value="F:ATP binding"/>
    <property type="evidence" value="ECO:0007669"/>
    <property type="project" value="UniProtKB-UniRule"/>
</dbReference>
<keyword evidence="2 10" id="KW-0963">Cytoplasm</keyword>
<dbReference type="InterPro" id="IPR036986">
    <property type="entry name" value="S4_RNA-bd_sf"/>
</dbReference>
<feature type="short sequence motif" description="'KMSKS' region" evidence="10">
    <location>
        <begin position="226"/>
        <end position="230"/>
    </location>
</feature>
<comment type="function">
    <text evidence="10">Catalyzes the attachment of tyrosine to tRNA(Tyr) in a two-step reaction: tyrosine is first activated by ATP to form Tyr-AMP and then transferred to the acceptor end of tRNA(Tyr).</text>
</comment>
<evidence type="ECO:0000256" key="5">
    <source>
        <dbReference type="ARBA" id="ARBA00022840"/>
    </source>
</evidence>
<gene>
    <name evidence="10" type="primary">tyrS</name>
</gene>
<dbReference type="NCBIfam" id="TIGR00234">
    <property type="entry name" value="tyrS"/>
    <property type="match status" value="1"/>
</dbReference>
<evidence type="ECO:0000256" key="11">
    <source>
        <dbReference type="PROSITE-ProRule" id="PRU00182"/>
    </source>
</evidence>
<feature type="short sequence motif" description="'HIGH' region" evidence="10">
    <location>
        <begin position="42"/>
        <end position="51"/>
    </location>
</feature>
<name>E7C1T4_9GAMM</name>
<dbReference type="GO" id="GO:0003723">
    <property type="term" value="F:RNA binding"/>
    <property type="evidence" value="ECO:0007669"/>
    <property type="project" value="UniProtKB-KW"/>
</dbReference>
<proteinExistence type="inferred from homology"/>